<keyword evidence="2" id="KW-1133">Transmembrane helix</keyword>
<accession>A0ABW1F330</accession>
<evidence type="ECO:0000313" key="4">
    <source>
        <dbReference type="Proteomes" id="UP001596067"/>
    </source>
</evidence>
<organism evidence="3 4">
    <name type="scientific">Kitasatospora aburaviensis</name>
    <dbReference type="NCBI Taxonomy" id="67265"/>
    <lineage>
        <taxon>Bacteria</taxon>
        <taxon>Bacillati</taxon>
        <taxon>Actinomycetota</taxon>
        <taxon>Actinomycetes</taxon>
        <taxon>Kitasatosporales</taxon>
        <taxon>Streptomycetaceae</taxon>
        <taxon>Kitasatospora</taxon>
    </lineage>
</organism>
<reference evidence="4" key="1">
    <citation type="journal article" date="2019" name="Int. J. Syst. Evol. Microbiol.">
        <title>The Global Catalogue of Microorganisms (GCM) 10K type strain sequencing project: providing services to taxonomists for standard genome sequencing and annotation.</title>
        <authorList>
            <consortium name="The Broad Institute Genomics Platform"/>
            <consortium name="The Broad Institute Genome Sequencing Center for Infectious Disease"/>
            <person name="Wu L."/>
            <person name="Ma J."/>
        </authorList>
    </citation>
    <scope>NUCLEOTIDE SEQUENCE [LARGE SCALE GENOMIC DNA]</scope>
    <source>
        <strain evidence="4">CGMCC 4.1469</strain>
    </source>
</reference>
<keyword evidence="4" id="KW-1185">Reference proteome</keyword>
<name>A0ABW1F330_9ACTN</name>
<feature type="compositionally biased region" description="Gly residues" evidence="1">
    <location>
        <begin position="210"/>
        <end position="221"/>
    </location>
</feature>
<evidence type="ECO:0000256" key="2">
    <source>
        <dbReference type="SAM" id="Phobius"/>
    </source>
</evidence>
<comment type="caution">
    <text evidence="3">The sequence shown here is derived from an EMBL/GenBank/DDBJ whole genome shotgun (WGS) entry which is preliminary data.</text>
</comment>
<dbReference type="RefSeq" id="WP_313763508.1">
    <property type="nucleotide sequence ID" value="NZ_BAAAVH010000113.1"/>
</dbReference>
<keyword evidence="2" id="KW-0472">Membrane</keyword>
<dbReference type="EMBL" id="JBHSOD010000041">
    <property type="protein sequence ID" value="MFC5888581.1"/>
    <property type="molecule type" value="Genomic_DNA"/>
</dbReference>
<feature type="transmembrane region" description="Helical" evidence="2">
    <location>
        <begin position="21"/>
        <end position="41"/>
    </location>
</feature>
<feature type="region of interest" description="Disordered" evidence="1">
    <location>
        <begin position="208"/>
        <end position="227"/>
    </location>
</feature>
<protein>
    <recommendedName>
        <fullName evidence="5">Lipoprotein</fullName>
    </recommendedName>
</protein>
<evidence type="ECO:0000313" key="3">
    <source>
        <dbReference type="EMBL" id="MFC5888581.1"/>
    </source>
</evidence>
<proteinExistence type="predicted"/>
<gene>
    <name evidence="3" type="ORF">ACFP0N_26795</name>
</gene>
<sequence length="351" mass="35958">MPLSRSGRTARGRTSGRAPGAVGPGTGLLATFAVLAALTTLSGCAGGPPAAAPIVVPPTTPVATPSAGTGVDELHLPIEQYMLTPLQSVQFEWVRKAATGSCMKRYGLDYPVPAKPGPDSSAVRTYTPMNRRYGITDPDGAARWGYHVPQTAAAPAAGEQPASLSALPAATRTVLLGVDQAQGTRATSYQGKPLPEGGCFAELDRIMPGAAGGPQGPGNGPQGAVTEIKSGSFTESKSAPEVAAAIAAWTGCMKDHGFDLPDPLQAPAAVPSMKDPVPSATEIAQAVADVECKRRTNLTGVWFATESTLQNAAIGRHAKDLAAVKAALDSEVRSLGRLVDHDWSSPAPPTL</sequence>
<keyword evidence="2" id="KW-0812">Transmembrane</keyword>
<feature type="region of interest" description="Disordered" evidence="1">
    <location>
        <begin position="1"/>
        <end position="22"/>
    </location>
</feature>
<feature type="compositionally biased region" description="Low complexity" evidence="1">
    <location>
        <begin position="1"/>
        <end position="18"/>
    </location>
</feature>
<evidence type="ECO:0008006" key="5">
    <source>
        <dbReference type="Google" id="ProtNLM"/>
    </source>
</evidence>
<evidence type="ECO:0000256" key="1">
    <source>
        <dbReference type="SAM" id="MobiDB-lite"/>
    </source>
</evidence>
<dbReference type="Proteomes" id="UP001596067">
    <property type="component" value="Unassembled WGS sequence"/>
</dbReference>